<comment type="caution">
    <text evidence="1">The sequence shown here is derived from an EMBL/GenBank/DDBJ whole genome shotgun (WGS) entry which is preliminary data.</text>
</comment>
<protein>
    <recommendedName>
        <fullName evidence="3">DUF5050 domain-containing protein</fullName>
    </recommendedName>
</protein>
<proteinExistence type="predicted"/>
<sequence>MKKSVIIAFFVLIVALILILAIICGKALFAKNLIVNTYQSSNFGINCATDGNKIYYIQTDGIYQATMDMKESKCIIKDRNITFLAIDGDKMVYSKNGLKKQNSSGHSQIIKVLLLSNIQSPIYDMEFLNADYFYLENDMLYIYGIHNDIQRQNENGTVERGLYIYNLKEGNDVMFVTEDMCYKNFSFDNLLLYCDENICWFYDPVVYTSTKEDNLYALNSKKLVTGLWDTNTAYLKPLNRKSLLMIEKNVLKIISSLGVEKSVSLLPNNNSNFTGEPKFTGWIELSNNDMVFFAQEYKYCNSTLGKPKLKDHLYDIIFLVNSNLEIIKIFQTVPEEIILYADDEVVISLLENEIYEINYLESDVRIPVGKIPNYLGEITVNVCGSNLLFFKNGEMFQTVEINN</sequence>
<name>A0A354LZS2_9BACT</name>
<organism evidence="1 2">
    <name type="scientific">Coprobacter fastidiosus</name>
    <dbReference type="NCBI Taxonomy" id="1099853"/>
    <lineage>
        <taxon>Bacteria</taxon>
        <taxon>Pseudomonadati</taxon>
        <taxon>Bacteroidota</taxon>
        <taxon>Bacteroidia</taxon>
        <taxon>Bacteroidales</taxon>
        <taxon>Barnesiellaceae</taxon>
        <taxon>Coprobacter</taxon>
    </lineage>
</organism>
<dbReference type="AlphaFoldDB" id="A0A354LZS2"/>
<evidence type="ECO:0000313" key="1">
    <source>
        <dbReference type="EMBL" id="HBJ07761.1"/>
    </source>
</evidence>
<dbReference type="EMBL" id="DNWC01000032">
    <property type="protein sequence ID" value="HBJ07761.1"/>
    <property type="molecule type" value="Genomic_DNA"/>
</dbReference>
<evidence type="ECO:0000313" key="2">
    <source>
        <dbReference type="Proteomes" id="UP000262954"/>
    </source>
</evidence>
<reference evidence="1 2" key="1">
    <citation type="journal article" date="2018" name="Nat. Biotechnol.">
        <title>A standardized bacterial taxonomy based on genome phylogeny substantially revises the tree of life.</title>
        <authorList>
            <person name="Parks D.H."/>
            <person name="Chuvochina M."/>
            <person name="Waite D.W."/>
            <person name="Rinke C."/>
            <person name="Skarshewski A."/>
            <person name="Chaumeil P.A."/>
            <person name="Hugenholtz P."/>
        </authorList>
    </citation>
    <scope>NUCLEOTIDE SEQUENCE [LARGE SCALE GENOMIC DNA]</scope>
    <source>
        <strain evidence="1">UBA11482</strain>
    </source>
</reference>
<accession>A0A354LZS2</accession>
<gene>
    <name evidence="1" type="ORF">DDY73_02035</name>
</gene>
<dbReference type="SUPFAM" id="SSF69304">
    <property type="entry name" value="Tricorn protease N-terminal domain"/>
    <property type="match status" value="1"/>
</dbReference>
<dbReference type="Proteomes" id="UP000262954">
    <property type="component" value="Unassembled WGS sequence"/>
</dbReference>
<evidence type="ECO:0008006" key="3">
    <source>
        <dbReference type="Google" id="ProtNLM"/>
    </source>
</evidence>